<evidence type="ECO:0000256" key="4">
    <source>
        <dbReference type="ARBA" id="ARBA00022741"/>
    </source>
</evidence>
<dbReference type="GO" id="GO:0006955">
    <property type="term" value="P:immune response"/>
    <property type="evidence" value="ECO:0007669"/>
    <property type="project" value="TreeGrafter"/>
</dbReference>
<dbReference type="PROSITE" id="PS50011">
    <property type="entry name" value="PROTEIN_KINASE_DOM"/>
    <property type="match status" value="1"/>
</dbReference>
<dbReference type="PANTHER" id="PTHR46716:SF1">
    <property type="entry name" value="MITOGEN-ACTIVATED PROTEIN KINASE KINASE KINASE 7"/>
    <property type="match status" value="1"/>
</dbReference>
<evidence type="ECO:0000256" key="2">
    <source>
        <dbReference type="ARBA" id="ARBA00022527"/>
    </source>
</evidence>
<evidence type="ECO:0000313" key="11">
    <source>
        <dbReference type="Proteomes" id="UP000017246"/>
    </source>
</evidence>
<dbReference type="GO" id="GO:0005524">
    <property type="term" value="F:ATP binding"/>
    <property type="evidence" value="ECO:0007669"/>
    <property type="project" value="UniProtKB-KW"/>
</dbReference>
<keyword evidence="6" id="KW-0067">ATP-binding</keyword>
<dbReference type="GO" id="GO:0106310">
    <property type="term" value="F:protein serine kinase activity"/>
    <property type="evidence" value="ECO:0007669"/>
    <property type="project" value="RHEA"/>
</dbReference>
<dbReference type="SUPFAM" id="SSF56112">
    <property type="entry name" value="Protein kinase-like (PK-like)"/>
    <property type="match status" value="1"/>
</dbReference>
<comment type="catalytic activity">
    <reaction evidence="7">
        <text>L-threonyl-[protein] + ATP = O-phospho-L-threonyl-[protein] + ADP + H(+)</text>
        <dbReference type="Rhea" id="RHEA:46608"/>
        <dbReference type="Rhea" id="RHEA-COMP:11060"/>
        <dbReference type="Rhea" id="RHEA-COMP:11605"/>
        <dbReference type="ChEBI" id="CHEBI:15378"/>
        <dbReference type="ChEBI" id="CHEBI:30013"/>
        <dbReference type="ChEBI" id="CHEBI:30616"/>
        <dbReference type="ChEBI" id="CHEBI:61977"/>
        <dbReference type="ChEBI" id="CHEBI:456216"/>
        <dbReference type="EC" id="2.7.11.24"/>
    </reaction>
</comment>
<dbReference type="SMART" id="SM00220">
    <property type="entry name" value="S_TKc"/>
    <property type="match status" value="1"/>
</dbReference>
<dbReference type="STRING" id="6211.U6HPV5"/>
<dbReference type="GO" id="GO:0043123">
    <property type="term" value="P:positive regulation of canonical NF-kappaB signal transduction"/>
    <property type="evidence" value="ECO:0007669"/>
    <property type="project" value="TreeGrafter"/>
</dbReference>
<dbReference type="InterPro" id="IPR000719">
    <property type="entry name" value="Prot_kinase_dom"/>
</dbReference>
<keyword evidence="11" id="KW-1185">Reference proteome</keyword>
<gene>
    <name evidence="10" type="ORF">EmuJ_000679000</name>
</gene>
<feature type="domain" description="Protein kinase" evidence="9">
    <location>
        <begin position="42"/>
        <end position="293"/>
    </location>
</feature>
<sequence length="500" mass="57144">MDADRPAPKVAQYNHPNPSDDELRYCVERVKSVFNIPEDEIQIEKKSVSGGSFGDVSFGTYRGKNVVKKDFKFFATKNERKYNYRETYTLDACNHINIVNFIGAGPDTGKANVRYVVIERATNASLAELIESSTAYSIWHVMLWNLHLADGLAYLHSRPEPIIHRDLKPANMLLFDGCTILKISDFGTSKIIEAGKEDLQSLNQGSRIYMAPEVQQRRVGESYAQYTEKVDIYSMAVSLWEMLTRRLEQNVNPRCMKIRSCPPFLECLFARGMAEDPAQRPTALQLVRLLDFIMRKVCMMNTSELRIEFESVGIPSVYQQTATQLVDTNTIKQEGSSHCSLPEEMMTMQVSDSRSKVISEKRTPGDGQDFQCYVTTDATLFNRPSDASIYCGARCRQSPSKEEVAALDMKLVPLLLRPVHPAGGSKPEMELYHKHTELAREYIRLDEEIKRLNKLWDDRVTQIVSEKGIKPKHVDKWKERIREYCNLCVILSREVQKSGR</sequence>
<evidence type="ECO:0000256" key="7">
    <source>
        <dbReference type="ARBA" id="ARBA00047592"/>
    </source>
</evidence>
<dbReference type="Gene3D" id="1.10.510.10">
    <property type="entry name" value="Transferase(Phosphotransferase) domain 1"/>
    <property type="match status" value="1"/>
</dbReference>
<reference evidence="10" key="1">
    <citation type="journal article" date="2013" name="Nature">
        <title>The genomes of four tapeworm species reveal adaptations to parasitism.</title>
        <authorList>
            <person name="Tsai I.J."/>
            <person name="Zarowiecki M."/>
            <person name="Holroyd N."/>
            <person name="Garciarrubio A."/>
            <person name="Sanchez-Flores A."/>
            <person name="Brooks K.L."/>
            <person name="Tracey A."/>
            <person name="Bobes R.J."/>
            <person name="Fragoso G."/>
            <person name="Sciutto E."/>
            <person name="Aslett M."/>
            <person name="Beasley H."/>
            <person name="Bennett H.M."/>
            <person name="Cai J."/>
            <person name="Camicia F."/>
            <person name="Clark R."/>
            <person name="Cucher M."/>
            <person name="De Silva N."/>
            <person name="Day T.A."/>
            <person name="Deplazes P."/>
            <person name="Estrada K."/>
            <person name="Fernandez C."/>
            <person name="Holland P.W."/>
            <person name="Hou J."/>
            <person name="Hu S."/>
            <person name="Huckvale T."/>
            <person name="Hung S.S."/>
            <person name="Kamenetzky L."/>
            <person name="Keane J.A."/>
            <person name="Kiss F."/>
            <person name="Koziol U."/>
            <person name="Lambert O."/>
            <person name="Liu K."/>
            <person name="Luo X."/>
            <person name="Luo Y."/>
            <person name="Macchiaroli N."/>
            <person name="Nichol S."/>
            <person name="Paps J."/>
            <person name="Parkinson J."/>
            <person name="Pouchkina-Stantcheva N."/>
            <person name="Riddiford N."/>
            <person name="Rosenzvit M."/>
            <person name="Salinas G."/>
            <person name="Wasmuth J.D."/>
            <person name="Zamanian M."/>
            <person name="Zheng Y."/>
            <person name="Cai X."/>
            <person name="Soberon X."/>
            <person name="Olson P.D."/>
            <person name="Laclette J.P."/>
            <person name="Brehm K."/>
            <person name="Berriman M."/>
            <person name="Garciarrubio A."/>
            <person name="Bobes R.J."/>
            <person name="Fragoso G."/>
            <person name="Sanchez-Flores A."/>
            <person name="Estrada K."/>
            <person name="Cevallos M.A."/>
            <person name="Morett E."/>
            <person name="Gonzalez V."/>
            <person name="Portillo T."/>
            <person name="Ochoa-Leyva A."/>
            <person name="Jose M.V."/>
            <person name="Sciutto E."/>
            <person name="Landa A."/>
            <person name="Jimenez L."/>
            <person name="Valdes V."/>
            <person name="Carrero J.C."/>
            <person name="Larralde C."/>
            <person name="Morales-Montor J."/>
            <person name="Limon-Lason J."/>
            <person name="Soberon X."/>
            <person name="Laclette J.P."/>
        </authorList>
    </citation>
    <scope>NUCLEOTIDE SEQUENCE [LARGE SCALE GENOMIC DNA]</scope>
</reference>
<keyword evidence="5 10" id="KW-0418">Kinase</keyword>
<dbReference type="PROSITE" id="PS01351">
    <property type="entry name" value="MAPK"/>
    <property type="match status" value="1"/>
</dbReference>
<name>U6HPV5_ECHMU</name>
<evidence type="ECO:0000256" key="1">
    <source>
        <dbReference type="ARBA" id="ARBA00006529"/>
    </source>
</evidence>
<dbReference type="GO" id="GO:0004709">
    <property type="term" value="F:MAP kinase kinase kinase activity"/>
    <property type="evidence" value="ECO:0007669"/>
    <property type="project" value="TreeGrafter"/>
</dbReference>
<accession>U6HPV5</accession>
<dbReference type="InterPro" id="IPR003527">
    <property type="entry name" value="MAP_kinase_CS"/>
</dbReference>
<comment type="catalytic activity">
    <reaction evidence="8">
        <text>L-seryl-[protein] + ATP = O-phospho-L-seryl-[protein] + ADP + H(+)</text>
        <dbReference type="Rhea" id="RHEA:17989"/>
        <dbReference type="Rhea" id="RHEA-COMP:9863"/>
        <dbReference type="Rhea" id="RHEA-COMP:11604"/>
        <dbReference type="ChEBI" id="CHEBI:15378"/>
        <dbReference type="ChEBI" id="CHEBI:29999"/>
        <dbReference type="ChEBI" id="CHEBI:30616"/>
        <dbReference type="ChEBI" id="CHEBI:83421"/>
        <dbReference type="ChEBI" id="CHEBI:456216"/>
        <dbReference type="EC" id="2.7.11.24"/>
    </reaction>
</comment>
<dbReference type="eggNOG" id="KOG0192">
    <property type="taxonomic scope" value="Eukaryota"/>
</dbReference>
<dbReference type="InterPro" id="IPR011009">
    <property type="entry name" value="Kinase-like_dom_sf"/>
</dbReference>
<organism evidence="10 11">
    <name type="scientific">Echinococcus multilocularis</name>
    <name type="common">Fox tapeworm</name>
    <dbReference type="NCBI Taxonomy" id="6211"/>
    <lineage>
        <taxon>Eukaryota</taxon>
        <taxon>Metazoa</taxon>
        <taxon>Spiralia</taxon>
        <taxon>Lophotrochozoa</taxon>
        <taxon>Platyhelminthes</taxon>
        <taxon>Cestoda</taxon>
        <taxon>Eucestoda</taxon>
        <taxon>Cyclophyllidea</taxon>
        <taxon>Taeniidae</taxon>
        <taxon>Echinococcus</taxon>
    </lineage>
</organism>
<keyword evidence="3" id="KW-0808">Transferase</keyword>
<dbReference type="GO" id="GO:0019899">
    <property type="term" value="F:enzyme binding"/>
    <property type="evidence" value="ECO:0007669"/>
    <property type="project" value="UniProtKB-ARBA"/>
</dbReference>
<evidence type="ECO:0000313" key="10">
    <source>
        <dbReference type="EMBL" id="CDS39292.1"/>
    </source>
</evidence>
<dbReference type="Pfam" id="PF00069">
    <property type="entry name" value="Pkinase"/>
    <property type="match status" value="1"/>
</dbReference>
<keyword evidence="4" id="KW-0547">Nucleotide-binding</keyword>
<dbReference type="PANTHER" id="PTHR46716">
    <property type="entry name" value="MITOGEN-ACTIVATED PROTEIN KINASE KINASE KINASE 7"/>
    <property type="match status" value="1"/>
</dbReference>
<dbReference type="GO" id="GO:0007254">
    <property type="term" value="P:JNK cascade"/>
    <property type="evidence" value="ECO:0007669"/>
    <property type="project" value="TreeGrafter"/>
</dbReference>
<evidence type="ECO:0000259" key="9">
    <source>
        <dbReference type="PROSITE" id="PS50011"/>
    </source>
</evidence>
<dbReference type="PROSITE" id="PS00108">
    <property type="entry name" value="PROTEIN_KINASE_ST"/>
    <property type="match status" value="1"/>
</dbReference>
<evidence type="ECO:0000256" key="3">
    <source>
        <dbReference type="ARBA" id="ARBA00022679"/>
    </source>
</evidence>
<dbReference type="InterPro" id="IPR008271">
    <property type="entry name" value="Ser/Thr_kinase_AS"/>
</dbReference>
<evidence type="ECO:0000256" key="6">
    <source>
        <dbReference type="ARBA" id="ARBA00022840"/>
    </source>
</evidence>
<dbReference type="EMBL" id="LN902845">
    <property type="protein sequence ID" value="CDS39292.1"/>
    <property type="molecule type" value="Genomic_DNA"/>
</dbReference>
<dbReference type="AlphaFoldDB" id="U6HPV5"/>
<proteinExistence type="inferred from homology"/>
<reference evidence="10" key="2">
    <citation type="submission" date="2015-11" db="EMBL/GenBank/DDBJ databases">
        <authorList>
            <person name="Zhang Y."/>
            <person name="Guo Z."/>
        </authorList>
    </citation>
    <scope>NUCLEOTIDE SEQUENCE</scope>
</reference>
<evidence type="ECO:0000256" key="8">
    <source>
        <dbReference type="ARBA" id="ARBA00048312"/>
    </source>
</evidence>
<comment type="similarity">
    <text evidence="1">Belongs to the protein kinase superfamily. STE Ser/Thr protein kinase family. MAP kinase kinase kinase subfamily.</text>
</comment>
<dbReference type="Proteomes" id="UP000017246">
    <property type="component" value="Unassembled WGS sequence"/>
</dbReference>
<dbReference type="OMA" id="ACNHINI"/>
<dbReference type="OrthoDB" id="4062651at2759"/>
<keyword evidence="2" id="KW-0723">Serine/threonine-protein kinase</keyword>
<protein>
    <submittedName>
        <fullName evidence="10">Mitogen activated protein kinase kinase kinase</fullName>
    </submittedName>
</protein>
<evidence type="ECO:0000256" key="5">
    <source>
        <dbReference type="ARBA" id="ARBA00022777"/>
    </source>
</evidence>
<dbReference type="GO" id="GO:0004707">
    <property type="term" value="F:MAP kinase activity"/>
    <property type="evidence" value="ECO:0007669"/>
    <property type="project" value="UniProtKB-EC"/>
</dbReference>